<comment type="similarity">
    <text evidence="2">Belongs to the Rht family.</text>
</comment>
<accession>A0A9X1ZJ13</accession>
<keyword evidence="3" id="KW-1003">Cell membrane</keyword>
<feature type="transmembrane region" description="Helical" evidence="7">
    <location>
        <begin position="112"/>
        <end position="138"/>
    </location>
</feature>
<dbReference type="EMBL" id="JAKILB010000005">
    <property type="protein sequence ID" value="MCL1138673.1"/>
    <property type="molecule type" value="Genomic_DNA"/>
</dbReference>
<keyword evidence="4 7" id="KW-0812">Transmembrane</keyword>
<keyword evidence="5 7" id="KW-1133">Transmembrane helix</keyword>
<gene>
    <name evidence="8" type="ORF">L2740_08970</name>
</gene>
<protein>
    <submittedName>
        <fullName evidence="8">LysE family transporter</fullName>
    </submittedName>
</protein>
<feature type="transmembrane region" description="Helical" evidence="7">
    <location>
        <begin position="144"/>
        <end position="166"/>
    </location>
</feature>
<evidence type="ECO:0000256" key="1">
    <source>
        <dbReference type="ARBA" id="ARBA00004651"/>
    </source>
</evidence>
<evidence type="ECO:0000256" key="3">
    <source>
        <dbReference type="ARBA" id="ARBA00022475"/>
    </source>
</evidence>
<organism evidence="8 9">
    <name type="scientific">Shewanella pneumatophori</name>
    <dbReference type="NCBI Taxonomy" id="314092"/>
    <lineage>
        <taxon>Bacteria</taxon>
        <taxon>Pseudomonadati</taxon>
        <taxon>Pseudomonadota</taxon>
        <taxon>Gammaproteobacteria</taxon>
        <taxon>Alteromonadales</taxon>
        <taxon>Shewanellaceae</taxon>
        <taxon>Shewanella</taxon>
    </lineage>
</organism>
<feature type="transmembrane region" description="Helical" evidence="7">
    <location>
        <begin position="40"/>
        <end position="65"/>
    </location>
</feature>
<dbReference type="PIRSF" id="PIRSF006324">
    <property type="entry name" value="LeuE"/>
    <property type="match status" value="1"/>
</dbReference>
<evidence type="ECO:0000313" key="8">
    <source>
        <dbReference type="EMBL" id="MCL1138673.1"/>
    </source>
</evidence>
<dbReference type="GO" id="GO:0005886">
    <property type="term" value="C:plasma membrane"/>
    <property type="evidence" value="ECO:0007669"/>
    <property type="project" value="UniProtKB-SubCell"/>
</dbReference>
<dbReference type="Pfam" id="PF01810">
    <property type="entry name" value="LysE"/>
    <property type="match status" value="1"/>
</dbReference>
<dbReference type="Proteomes" id="UP001139293">
    <property type="component" value="Unassembled WGS sequence"/>
</dbReference>
<evidence type="ECO:0000313" key="9">
    <source>
        <dbReference type="Proteomes" id="UP001139293"/>
    </source>
</evidence>
<comment type="caution">
    <text evidence="8">The sequence shown here is derived from an EMBL/GenBank/DDBJ whole genome shotgun (WGS) entry which is preliminary data.</text>
</comment>
<dbReference type="AlphaFoldDB" id="A0A9X1ZJ13"/>
<dbReference type="GO" id="GO:0042970">
    <property type="term" value="F:homoserine transmembrane transporter activity"/>
    <property type="evidence" value="ECO:0007669"/>
    <property type="project" value="TreeGrafter"/>
</dbReference>
<dbReference type="PANTHER" id="PTHR30086">
    <property type="entry name" value="ARGININE EXPORTER PROTEIN ARGO"/>
    <property type="match status" value="1"/>
</dbReference>
<sequence>MALETWLIYLVAVIGLSLAPGPNGLLALTHGVMYGHKKTLFTITGGVLGFVLVIGLAMFGIGALLLASTDFLLLFKWIGGLYLIWLGIRIWRSPAMELKPIAKAQVVSHFALFRQGALAAITNPKVLLFFGAFLPQFIDPKLSLVSQFIVMAATFAVVEFAVEYLIANVATKIRPWLARSGKRFNQCCGGLFTVIGASLPLYNN</sequence>
<dbReference type="InterPro" id="IPR001123">
    <property type="entry name" value="LeuE-type"/>
</dbReference>
<name>A0A9X1ZJ13_9GAMM</name>
<keyword evidence="6 7" id="KW-0472">Membrane</keyword>
<feature type="transmembrane region" description="Helical" evidence="7">
    <location>
        <begin position="71"/>
        <end position="91"/>
    </location>
</feature>
<evidence type="ECO:0000256" key="7">
    <source>
        <dbReference type="SAM" id="Phobius"/>
    </source>
</evidence>
<feature type="transmembrane region" description="Helical" evidence="7">
    <location>
        <begin position="6"/>
        <end position="28"/>
    </location>
</feature>
<proteinExistence type="inferred from homology"/>
<evidence type="ECO:0000256" key="2">
    <source>
        <dbReference type="ARBA" id="ARBA00007928"/>
    </source>
</evidence>
<comment type="subcellular location">
    <subcellularLocation>
        <location evidence="1">Cell membrane</location>
        <topology evidence="1">Multi-pass membrane protein</topology>
    </subcellularLocation>
</comment>
<evidence type="ECO:0000256" key="4">
    <source>
        <dbReference type="ARBA" id="ARBA00022692"/>
    </source>
</evidence>
<reference evidence="8" key="1">
    <citation type="submission" date="2022-01" db="EMBL/GenBank/DDBJ databases">
        <title>Whole genome-based taxonomy of the Shewanellaceae.</title>
        <authorList>
            <person name="Martin-Rodriguez A.J."/>
        </authorList>
    </citation>
    <scope>NUCLEOTIDE SEQUENCE</scope>
    <source>
        <strain evidence="8">KCTC 23973</strain>
    </source>
</reference>
<evidence type="ECO:0000256" key="6">
    <source>
        <dbReference type="ARBA" id="ARBA00023136"/>
    </source>
</evidence>
<keyword evidence="9" id="KW-1185">Reference proteome</keyword>
<evidence type="ECO:0000256" key="5">
    <source>
        <dbReference type="ARBA" id="ARBA00022989"/>
    </source>
</evidence>
<dbReference type="RefSeq" id="WP_248949741.1">
    <property type="nucleotide sequence ID" value="NZ_JAKILB010000005.1"/>
</dbReference>
<dbReference type="PANTHER" id="PTHR30086:SF14">
    <property type="entry name" value="HOMOSERINE_HOMOSERINE LACTONE EFFLUX PROTEIN"/>
    <property type="match status" value="1"/>
</dbReference>